<sequence length="425" mass="49165">MSSMEEKKFFKLLKFSEEISAMVVRSFIKSNILIDLSFGKFLDLHKHSIFHLWSNSTACCESSAFIRKDDRCLQEEQLKKLYTLGADITHGHSIFIGNTVKQYCICDVRVNEQCSLDKLDTALTYTLMKNCVSLSPAEETWWTTVKEIDNTLAYHENMLSFDQGTLDKWWTMLEGSVLGLASKVPPSFFEESVKTSIDLLKVSDFDVKCVQDMVDKIKDEKSLAIGIKKQHGSISSQIFKKNSPHQIGALKEEMDKDFLQGKGTCRSQGDMKTERTTIHTEYTSSLTDGNWLNECPLCHYHVCCTKCEKSLQKNKIMEQQHEKSYEQNQDLRKKAEKSRQKIAELENKCEANNEKIKILETQSDMERKQEEKSRQKIKELEKKCEANNEKIKTLEKQSDMEREKCQTMANYRKLKRSVITSNITL</sequence>
<evidence type="ECO:0000313" key="2">
    <source>
        <dbReference type="EMBL" id="CAC5371257.1"/>
    </source>
</evidence>
<protein>
    <submittedName>
        <fullName evidence="2">Uncharacterized protein</fullName>
    </submittedName>
</protein>
<organism evidence="2 3">
    <name type="scientific">Mytilus coruscus</name>
    <name type="common">Sea mussel</name>
    <dbReference type="NCBI Taxonomy" id="42192"/>
    <lineage>
        <taxon>Eukaryota</taxon>
        <taxon>Metazoa</taxon>
        <taxon>Spiralia</taxon>
        <taxon>Lophotrochozoa</taxon>
        <taxon>Mollusca</taxon>
        <taxon>Bivalvia</taxon>
        <taxon>Autobranchia</taxon>
        <taxon>Pteriomorphia</taxon>
        <taxon>Mytilida</taxon>
        <taxon>Mytiloidea</taxon>
        <taxon>Mytilidae</taxon>
        <taxon>Mytilinae</taxon>
        <taxon>Mytilus</taxon>
    </lineage>
</organism>
<dbReference type="Proteomes" id="UP000507470">
    <property type="component" value="Unassembled WGS sequence"/>
</dbReference>
<evidence type="ECO:0000256" key="1">
    <source>
        <dbReference type="SAM" id="Coils"/>
    </source>
</evidence>
<dbReference type="OrthoDB" id="20839at2759"/>
<keyword evidence="1" id="KW-0175">Coiled coil</keyword>
<gene>
    <name evidence="2" type="ORF">MCOR_9789</name>
</gene>
<name>A0A6J8ANN9_MYTCO</name>
<reference evidence="2 3" key="1">
    <citation type="submission" date="2020-06" db="EMBL/GenBank/DDBJ databases">
        <authorList>
            <person name="Li R."/>
            <person name="Bekaert M."/>
        </authorList>
    </citation>
    <scope>NUCLEOTIDE SEQUENCE [LARGE SCALE GENOMIC DNA]</scope>
    <source>
        <strain evidence="3">wild</strain>
    </source>
</reference>
<dbReference type="EMBL" id="CACVKT020001750">
    <property type="protein sequence ID" value="CAC5371257.1"/>
    <property type="molecule type" value="Genomic_DNA"/>
</dbReference>
<keyword evidence="3" id="KW-1185">Reference proteome</keyword>
<feature type="coiled-coil region" evidence="1">
    <location>
        <begin position="314"/>
        <end position="404"/>
    </location>
</feature>
<accession>A0A6J8ANN9</accession>
<evidence type="ECO:0000313" key="3">
    <source>
        <dbReference type="Proteomes" id="UP000507470"/>
    </source>
</evidence>
<proteinExistence type="predicted"/>
<dbReference type="AlphaFoldDB" id="A0A6J8ANN9"/>